<dbReference type="AlphaFoldDB" id="A0A965ZJI0"/>
<accession>A0A965ZJI0</accession>
<dbReference type="RefSeq" id="WP_166588235.1">
    <property type="nucleotide sequence ID" value="NZ_WWEO01000045.1"/>
</dbReference>
<gene>
    <name evidence="2" type="ORF">GSY63_23175</name>
</gene>
<sequence>MKKIYNRIKKLPFLILFFLASLFLSCGKDVKSEKEVYSNDFESGDLKNIDGGLLTTFNKTKVLGRYNTGGFSLTVPNLPKHDLIEVSFDLYIHDTWEGNSIQESFAGPDMWTMSIDGNPYINTTFSNSDCIAGNFCPPQSYPDNYLNSYNNPKTGAFRTTLPGACALASSPKGTTQYKIVKQVAHSGSTVTLQCLAKLIQTNVSDVLCDESWSVDNIKIKVIAL</sequence>
<evidence type="ECO:0000313" key="2">
    <source>
        <dbReference type="EMBL" id="NCD72285.1"/>
    </source>
</evidence>
<keyword evidence="1" id="KW-0732">Signal</keyword>
<evidence type="ECO:0008006" key="4">
    <source>
        <dbReference type="Google" id="ProtNLM"/>
    </source>
</evidence>
<reference evidence="2" key="1">
    <citation type="submission" date="2020-01" db="EMBL/GenBank/DDBJ databases">
        <authorList>
            <person name="Seo Y.L."/>
        </authorList>
    </citation>
    <scope>NUCLEOTIDE SEQUENCE</scope>
    <source>
        <strain evidence="2">R11</strain>
    </source>
</reference>
<comment type="caution">
    <text evidence="2">The sequence shown here is derived from an EMBL/GenBank/DDBJ whole genome shotgun (WGS) entry which is preliminary data.</text>
</comment>
<evidence type="ECO:0000256" key="1">
    <source>
        <dbReference type="SAM" id="SignalP"/>
    </source>
</evidence>
<evidence type="ECO:0000313" key="3">
    <source>
        <dbReference type="Proteomes" id="UP000638732"/>
    </source>
</evidence>
<keyword evidence="3" id="KW-1185">Reference proteome</keyword>
<dbReference type="Proteomes" id="UP000638732">
    <property type="component" value="Unassembled WGS sequence"/>
</dbReference>
<proteinExistence type="predicted"/>
<feature type="signal peptide" evidence="1">
    <location>
        <begin position="1"/>
        <end position="25"/>
    </location>
</feature>
<dbReference type="EMBL" id="WWEO01000045">
    <property type="protein sequence ID" value="NCD72285.1"/>
    <property type="molecule type" value="Genomic_DNA"/>
</dbReference>
<feature type="chain" id="PRO_5037132368" description="Lipoprotein" evidence="1">
    <location>
        <begin position="26"/>
        <end position="224"/>
    </location>
</feature>
<name>A0A965ZJI0_9SPHI</name>
<protein>
    <recommendedName>
        <fullName evidence="4">Lipoprotein</fullName>
    </recommendedName>
</protein>
<reference evidence="2" key="2">
    <citation type="submission" date="2020-10" db="EMBL/GenBank/DDBJ databases">
        <title>Mucilaginibacter sp. nov., isolated from soil.</title>
        <authorList>
            <person name="Jeon C.O."/>
        </authorList>
    </citation>
    <scope>NUCLEOTIDE SEQUENCE</scope>
    <source>
        <strain evidence="2">R11</strain>
    </source>
</reference>
<dbReference type="PROSITE" id="PS51257">
    <property type="entry name" value="PROKAR_LIPOPROTEIN"/>
    <property type="match status" value="1"/>
</dbReference>
<organism evidence="2 3">
    <name type="scientific">Mucilaginibacter agri</name>
    <dbReference type="NCBI Taxonomy" id="2695265"/>
    <lineage>
        <taxon>Bacteria</taxon>
        <taxon>Pseudomonadati</taxon>
        <taxon>Bacteroidota</taxon>
        <taxon>Sphingobacteriia</taxon>
        <taxon>Sphingobacteriales</taxon>
        <taxon>Sphingobacteriaceae</taxon>
        <taxon>Mucilaginibacter</taxon>
    </lineage>
</organism>